<evidence type="ECO:0000256" key="7">
    <source>
        <dbReference type="ARBA" id="ARBA00023163"/>
    </source>
</evidence>
<dbReference type="Gene3D" id="1.10.10.10">
    <property type="entry name" value="Winged helix-like DNA-binding domain superfamily/Winged helix DNA-binding domain"/>
    <property type="match status" value="1"/>
</dbReference>
<evidence type="ECO:0000256" key="6">
    <source>
        <dbReference type="ARBA" id="ARBA00023125"/>
    </source>
</evidence>
<dbReference type="CDD" id="cd00609">
    <property type="entry name" value="AAT_like"/>
    <property type="match status" value="1"/>
</dbReference>
<dbReference type="Pfam" id="PF00392">
    <property type="entry name" value="GntR"/>
    <property type="match status" value="1"/>
</dbReference>
<dbReference type="HOGENOM" id="CLU_017584_0_1_9"/>
<dbReference type="InterPro" id="IPR000524">
    <property type="entry name" value="Tscrpt_reg_HTH_GntR"/>
</dbReference>
<dbReference type="SMART" id="SM00345">
    <property type="entry name" value="HTH_GNTR"/>
    <property type="match status" value="1"/>
</dbReference>
<comment type="similarity">
    <text evidence="2">In the C-terminal section; belongs to the class-I pyridoxal-phosphate-dependent aminotransferase family.</text>
</comment>
<dbReference type="InterPro" id="IPR036390">
    <property type="entry name" value="WH_DNA-bd_sf"/>
</dbReference>
<evidence type="ECO:0000256" key="1">
    <source>
        <dbReference type="ARBA" id="ARBA00001933"/>
    </source>
</evidence>
<dbReference type="GO" id="GO:0030170">
    <property type="term" value="F:pyridoxal phosphate binding"/>
    <property type="evidence" value="ECO:0007669"/>
    <property type="project" value="InterPro"/>
</dbReference>
<keyword evidence="7" id="KW-0804">Transcription</keyword>
<proteinExistence type="inferred from homology"/>
<dbReference type="InterPro" id="IPR051446">
    <property type="entry name" value="HTH_trans_reg/aminotransferase"/>
</dbReference>
<dbReference type="KEGG" id="bmeg:BG04_3142"/>
<dbReference type="SUPFAM" id="SSF53383">
    <property type="entry name" value="PLP-dependent transferases"/>
    <property type="match status" value="1"/>
</dbReference>
<evidence type="ECO:0000256" key="4">
    <source>
        <dbReference type="ARBA" id="ARBA00022898"/>
    </source>
</evidence>
<evidence type="ECO:0000313" key="8">
    <source>
        <dbReference type="EMBL" id="AJI24831.1"/>
    </source>
</evidence>
<evidence type="ECO:0000256" key="5">
    <source>
        <dbReference type="ARBA" id="ARBA00023015"/>
    </source>
</evidence>
<gene>
    <name evidence="8" type="ORF">BG04_3142</name>
</gene>
<reference evidence="8 9" key="1">
    <citation type="journal article" date="2015" name="Genome Announc.">
        <title>Complete genome sequences for 35 biothreat assay-relevant bacillus species.</title>
        <authorList>
            <person name="Johnson S.L."/>
            <person name="Daligault H.E."/>
            <person name="Davenport K.W."/>
            <person name="Jaissle J."/>
            <person name="Frey K.G."/>
            <person name="Ladner J.T."/>
            <person name="Broomall S.M."/>
            <person name="Bishop-Lilly K.A."/>
            <person name="Bruce D.C."/>
            <person name="Gibbons H.S."/>
            <person name="Coyne S.R."/>
            <person name="Lo C.C."/>
            <person name="Meincke L."/>
            <person name="Munk A.C."/>
            <person name="Koroleva G.I."/>
            <person name="Rosenzweig C.N."/>
            <person name="Palacios G.F."/>
            <person name="Redden C.L."/>
            <person name="Minogue T.D."/>
            <person name="Chain P.S."/>
        </authorList>
    </citation>
    <scope>NUCLEOTIDE SEQUENCE [LARGE SCALE GENOMIC DNA]</scope>
    <source>
        <strain evidence="9">ATCC 14581 / DSM 32 / JCM 2506 / NBRC 15308 / NCIMB 9376 / NCTC 10342 / NRRL B-14308 / VKM B-512</strain>
    </source>
</reference>
<comment type="cofactor">
    <cofactor evidence="1">
        <name>pyridoxal 5'-phosphate</name>
        <dbReference type="ChEBI" id="CHEBI:597326"/>
    </cofactor>
</comment>
<dbReference type="InterPro" id="IPR036388">
    <property type="entry name" value="WH-like_DNA-bd_sf"/>
</dbReference>
<dbReference type="RefSeq" id="WP_051975640.1">
    <property type="nucleotide sequence ID" value="NZ_BCVB01000007.1"/>
</dbReference>
<organism evidence="8 9">
    <name type="scientific">Priestia megaterium (strain ATCC 14581 / DSM 32 / CCUG 1817 / JCM 2506 / NBRC 15308 / NCIMB 9376 / NCTC 10342 / NRRL B-14308 / VKM B-512 / Ford 19)</name>
    <name type="common">Bacillus megaterium</name>
    <dbReference type="NCBI Taxonomy" id="1348623"/>
    <lineage>
        <taxon>Bacteria</taxon>
        <taxon>Bacillati</taxon>
        <taxon>Bacillota</taxon>
        <taxon>Bacilli</taxon>
        <taxon>Bacillales</taxon>
        <taxon>Bacillaceae</taxon>
        <taxon>Priestia</taxon>
    </lineage>
</organism>
<keyword evidence="4" id="KW-0663">Pyridoxal phosphate</keyword>
<dbReference type="InterPro" id="IPR015421">
    <property type="entry name" value="PyrdxlP-dep_Trfase_major"/>
</dbReference>
<dbReference type="Gene3D" id="3.40.640.10">
    <property type="entry name" value="Type I PLP-dependent aspartate aminotransferase-like (Major domain)"/>
    <property type="match status" value="1"/>
</dbReference>
<protein>
    <submittedName>
        <fullName evidence="8">Aminotransferase class I and II family protein</fullName>
    </submittedName>
</protein>
<dbReference type="Pfam" id="PF00155">
    <property type="entry name" value="Aminotran_1_2"/>
    <property type="match status" value="1"/>
</dbReference>
<keyword evidence="6" id="KW-0238">DNA-binding</keyword>
<dbReference type="PROSITE" id="PS50949">
    <property type="entry name" value="HTH_GNTR"/>
    <property type="match status" value="1"/>
</dbReference>
<evidence type="ECO:0000256" key="2">
    <source>
        <dbReference type="ARBA" id="ARBA00005384"/>
    </source>
</evidence>
<dbReference type="SUPFAM" id="SSF46785">
    <property type="entry name" value="Winged helix' DNA-binding domain"/>
    <property type="match status" value="1"/>
</dbReference>
<dbReference type="PANTHER" id="PTHR46577:SF1">
    <property type="entry name" value="HTH-TYPE TRANSCRIPTIONAL REGULATORY PROTEIN GABR"/>
    <property type="match status" value="1"/>
</dbReference>
<evidence type="ECO:0000256" key="3">
    <source>
        <dbReference type="ARBA" id="ARBA00022576"/>
    </source>
</evidence>
<dbReference type="AlphaFoldDB" id="A0A0B6AMU7"/>
<dbReference type="Proteomes" id="UP000031829">
    <property type="component" value="Chromosome"/>
</dbReference>
<dbReference type="PANTHER" id="PTHR46577">
    <property type="entry name" value="HTH-TYPE TRANSCRIPTIONAL REGULATORY PROTEIN GABR"/>
    <property type="match status" value="1"/>
</dbReference>
<name>A0A0B6AMU7_PRIM2</name>
<dbReference type="EMBL" id="CP009920">
    <property type="protein sequence ID" value="AJI24831.1"/>
    <property type="molecule type" value="Genomic_DNA"/>
</dbReference>
<dbReference type="GO" id="GO:0003677">
    <property type="term" value="F:DNA binding"/>
    <property type="evidence" value="ECO:0007669"/>
    <property type="project" value="UniProtKB-KW"/>
</dbReference>
<keyword evidence="3 8" id="KW-0032">Aminotransferase</keyword>
<keyword evidence="8" id="KW-0808">Transferase</keyword>
<dbReference type="CDD" id="cd07377">
    <property type="entry name" value="WHTH_GntR"/>
    <property type="match status" value="1"/>
</dbReference>
<sequence>MKGNSVKFTPLLNRKDDMPLYQQLYEYIKKEIVSSRVEVNDKLPSIRSLADYLNVSRNTVDVAYQQLLAEGYVESRPKSGMYVTNTQFDLLQIDKKPAVFLHPHSETKSCTYDFRYGKVDSRLFPLNEWKKRYNESLQTYRESLFTYQESQGEESLRKEIATYLYQSRGVVCSKHQIIIGAGTQQSLSLLAQMLKPSIRDIAFENPCYDGASFVFKQHGFSLKPVSLNNKGINIQELYDSLARAVYVTPSHQFPYGMIMPVSRRIELLKWANDRNGFIIEDDYDGEFRYKGSPIPSLQSLDTKGRVIYTGTFSKSFMPSLRISYLVLPEVLLKEYHEHFSLYEQAVPTLHQRTLGLMMKNGEWSKHLRRVRTVYQLKHVTLLAALQKELNENITISGESAGLHILVRVHNDMTEQQLINAARKQDVSVYGTSRYWLTEVPKQKPHVLLGFGSLGREEIEEGIKRLKKAWL</sequence>
<dbReference type="GO" id="GO:0003700">
    <property type="term" value="F:DNA-binding transcription factor activity"/>
    <property type="evidence" value="ECO:0007669"/>
    <property type="project" value="InterPro"/>
</dbReference>
<evidence type="ECO:0000313" key="9">
    <source>
        <dbReference type="Proteomes" id="UP000031829"/>
    </source>
</evidence>
<dbReference type="PRINTS" id="PR00035">
    <property type="entry name" value="HTHGNTR"/>
</dbReference>
<dbReference type="GO" id="GO:0008483">
    <property type="term" value="F:transaminase activity"/>
    <property type="evidence" value="ECO:0007669"/>
    <property type="project" value="UniProtKB-KW"/>
</dbReference>
<keyword evidence="5" id="KW-0805">Transcription regulation</keyword>
<accession>A0A0B6AMU7</accession>
<dbReference type="InterPro" id="IPR015424">
    <property type="entry name" value="PyrdxlP-dep_Trfase"/>
</dbReference>
<dbReference type="InterPro" id="IPR004839">
    <property type="entry name" value="Aminotransferase_I/II_large"/>
</dbReference>